<dbReference type="AlphaFoldDB" id="A0A913WRQ6"/>
<sequence length="79" mass="9403">MAEKNSTMHKYLEEFLKFVATNPKDFLFYVFLFLTPLMVICGLLSLKLAHHIEQRDKERKKKATRQSNLAKTKRKMKTK</sequence>
<dbReference type="PANTHER" id="PTHR28644">
    <property type="entry name" value="SMALL INTEGRAL MEMBRANE PROTEIN 15"/>
    <property type="match status" value="1"/>
</dbReference>
<evidence type="ECO:0000313" key="10">
    <source>
        <dbReference type="EnsemblMetazoa" id="XP_020893108.1"/>
    </source>
</evidence>
<protein>
    <recommendedName>
        <fullName evidence="3">Small integral membrane protein 15</fullName>
    </recommendedName>
</protein>
<dbReference type="InterPro" id="IPR027877">
    <property type="entry name" value="Smim15"/>
</dbReference>
<comment type="similarity">
    <text evidence="2">Belongs to the SMIM15 family.</text>
</comment>
<dbReference type="GeneID" id="110232279"/>
<name>A0A913WRQ6_EXADI</name>
<evidence type="ECO:0000256" key="7">
    <source>
        <dbReference type="ARBA" id="ARBA00023136"/>
    </source>
</evidence>
<evidence type="ECO:0000256" key="2">
    <source>
        <dbReference type="ARBA" id="ARBA00006758"/>
    </source>
</evidence>
<dbReference type="EnsemblMetazoa" id="XM_021037449.2">
    <property type="protein sequence ID" value="XP_020893108.1"/>
    <property type="gene ID" value="LOC110232279"/>
</dbReference>
<dbReference type="OrthoDB" id="6282848at2759"/>
<feature type="transmembrane region" description="Helical" evidence="9">
    <location>
        <begin position="26"/>
        <end position="49"/>
    </location>
</feature>
<keyword evidence="11" id="KW-1185">Reference proteome</keyword>
<evidence type="ECO:0000313" key="11">
    <source>
        <dbReference type="Proteomes" id="UP000887567"/>
    </source>
</evidence>
<reference evidence="10" key="1">
    <citation type="submission" date="2022-11" db="UniProtKB">
        <authorList>
            <consortium name="EnsemblMetazoa"/>
        </authorList>
    </citation>
    <scope>IDENTIFICATION</scope>
</reference>
<accession>A0A913WRQ6</accession>
<dbReference type="OMA" id="HACAEYV"/>
<dbReference type="PANTHER" id="PTHR28644:SF1">
    <property type="entry name" value="SMALL INTEGRAL MEMBRANE PROTEIN 15"/>
    <property type="match status" value="1"/>
</dbReference>
<keyword evidence="4 9" id="KW-0812">Transmembrane</keyword>
<keyword evidence="5 9" id="KW-1133">Transmembrane helix</keyword>
<evidence type="ECO:0000256" key="6">
    <source>
        <dbReference type="ARBA" id="ARBA00023054"/>
    </source>
</evidence>
<comment type="subcellular location">
    <subcellularLocation>
        <location evidence="1">Membrane</location>
        <topology evidence="1">Single-pass membrane protein</topology>
    </subcellularLocation>
</comment>
<dbReference type="Pfam" id="PF15086">
    <property type="entry name" value="UPF0542"/>
    <property type="match status" value="1"/>
</dbReference>
<evidence type="ECO:0000256" key="9">
    <source>
        <dbReference type="SAM" id="Phobius"/>
    </source>
</evidence>
<evidence type="ECO:0000256" key="1">
    <source>
        <dbReference type="ARBA" id="ARBA00004167"/>
    </source>
</evidence>
<dbReference type="Proteomes" id="UP000887567">
    <property type="component" value="Unplaced"/>
</dbReference>
<keyword evidence="6" id="KW-0175">Coiled coil</keyword>
<dbReference type="GO" id="GO:0016020">
    <property type="term" value="C:membrane"/>
    <property type="evidence" value="ECO:0007669"/>
    <property type="project" value="UniProtKB-SubCell"/>
</dbReference>
<evidence type="ECO:0000256" key="5">
    <source>
        <dbReference type="ARBA" id="ARBA00022989"/>
    </source>
</evidence>
<organism evidence="10 11">
    <name type="scientific">Exaiptasia diaphana</name>
    <name type="common">Tropical sea anemone</name>
    <name type="synonym">Aiptasia pulchella</name>
    <dbReference type="NCBI Taxonomy" id="2652724"/>
    <lineage>
        <taxon>Eukaryota</taxon>
        <taxon>Metazoa</taxon>
        <taxon>Cnidaria</taxon>
        <taxon>Anthozoa</taxon>
        <taxon>Hexacorallia</taxon>
        <taxon>Actiniaria</taxon>
        <taxon>Aiptasiidae</taxon>
        <taxon>Exaiptasia</taxon>
    </lineage>
</organism>
<dbReference type="RefSeq" id="XP_020893108.1">
    <property type="nucleotide sequence ID" value="XM_021037449.2"/>
</dbReference>
<feature type="region of interest" description="Disordered" evidence="8">
    <location>
        <begin position="54"/>
        <end position="79"/>
    </location>
</feature>
<evidence type="ECO:0000256" key="3">
    <source>
        <dbReference type="ARBA" id="ARBA00017904"/>
    </source>
</evidence>
<dbReference type="KEGG" id="epa:110232279"/>
<evidence type="ECO:0000256" key="8">
    <source>
        <dbReference type="SAM" id="MobiDB-lite"/>
    </source>
</evidence>
<proteinExistence type="inferred from homology"/>
<evidence type="ECO:0000256" key="4">
    <source>
        <dbReference type="ARBA" id="ARBA00022692"/>
    </source>
</evidence>
<keyword evidence="7 9" id="KW-0472">Membrane</keyword>